<evidence type="ECO:0000313" key="2">
    <source>
        <dbReference type="EMBL" id="MBO2464998.1"/>
    </source>
</evidence>
<feature type="compositionally biased region" description="Basic and acidic residues" evidence="1">
    <location>
        <begin position="258"/>
        <end position="268"/>
    </location>
</feature>
<protein>
    <submittedName>
        <fullName evidence="2">Uncharacterized protein</fullName>
    </submittedName>
</protein>
<feature type="compositionally biased region" description="Acidic residues" evidence="1">
    <location>
        <begin position="285"/>
        <end position="297"/>
    </location>
</feature>
<dbReference type="RefSeq" id="WP_208251861.1">
    <property type="nucleotide sequence ID" value="NZ_JAGEPF010000040.1"/>
</dbReference>
<comment type="caution">
    <text evidence="2">The sequence shown here is derived from an EMBL/GenBank/DDBJ whole genome shotgun (WGS) entry which is preliminary data.</text>
</comment>
<reference evidence="2 3" key="1">
    <citation type="submission" date="2021-03" db="EMBL/GenBank/DDBJ databases">
        <title>Actinomadura violae sp. nov., isolated from lichen in Thailand.</title>
        <authorList>
            <person name="Kanchanasin P."/>
            <person name="Saeng-In P."/>
            <person name="Phongsopitanun W."/>
            <person name="Yuki M."/>
            <person name="Kudo T."/>
            <person name="Ohkuma M."/>
            <person name="Tanasupawat S."/>
        </authorList>
    </citation>
    <scope>NUCLEOTIDE SEQUENCE [LARGE SCALE GENOMIC DNA]</scope>
    <source>
        <strain evidence="2 3">LCR2-06</strain>
    </source>
</reference>
<accession>A0ABS3S7L9</accession>
<gene>
    <name evidence="2" type="ORF">J4709_46275</name>
</gene>
<evidence type="ECO:0000256" key="1">
    <source>
        <dbReference type="SAM" id="MobiDB-lite"/>
    </source>
</evidence>
<feature type="region of interest" description="Disordered" evidence="1">
    <location>
        <begin position="258"/>
        <end position="297"/>
    </location>
</feature>
<dbReference type="EMBL" id="JAGEPF010000040">
    <property type="protein sequence ID" value="MBO2464998.1"/>
    <property type="molecule type" value="Genomic_DNA"/>
</dbReference>
<sequence>MTDSPTIDLTQLTRDIAEHLGEDWVILAPSPDVDGRELLRDDGALLRLRFTSPYSRASVTALGVFPGAFHDQPAGRPTVRIRASTARGPRAIAGDITRRLLPAYLPALERVRWFQREQAAAAARSRVANQIRQLLPEATCTPAPPGSHERALTVQWRRSGQPQEATVVLRDTAKTADLRLTGVPADTAVQICRLLSPLPRARVQVEDDFPPSWSVILTRSQDTTPLIDIETYGGDDHDEDGVPFTRIFINTGEAHEHMSAAARQWRDDPDPDPDPDVGLGLGLDAESELDDQEGAAR</sequence>
<organism evidence="2 3">
    <name type="scientific">Actinomadura violacea</name>
    <dbReference type="NCBI Taxonomy" id="2819934"/>
    <lineage>
        <taxon>Bacteria</taxon>
        <taxon>Bacillati</taxon>
        <taxon>Actinomycetota</taxon>
        <taxon>Actinomycetes</taxon>
        <taxon>Streptosporangiales</taxon>
        <taxon>Thermomonosporaceae</taxon>
        <taxon>Actinomadura</taxon>
    </lineage>
</organism>
<keyword evidence="3" id="KW-1185">Reference proteome</keyword>
<evidence type="ECO:0000313" key="3">
    <source>
        <dbReference type="Proteomes" id="UP000680206"/>
    </source>
</evidence>
<dbReference type="Proteomes" id="UP000680206">
    <property type="component" value="Unassembled WGS sequence"/>
</dbReference>
<proteinExistence type="predicted"/>
<name>A0ABS3S7L9_9ACTN</name>